<evidence type="ECO:0000256" key="1">
    <source>
        <dbReference type="SAM" id="Phobius"/>
    </source>
</evidence>
<proteinExistence type="predicted"/>
<dbReference type="Gene3D" id="2.60.40.1630">
    <property type="entry name" value="bacillus anthracis domain"/>
    <property type="match status" value="1"/>
</dbReference>
<dbReference type="STRING" id="1520.LF65_06395"/>
<accession>A0A140DME0</accession>
<feature type="transmembrane region" description="Helical" evidence="1">
    <location>
        <begin position="49"/>
        <end position="71"/>
    </location>
</feature>
<dbReference type="Pfam" id="PF13786">
    <property type="entry name" value="DUF4179"/>
    <property type="match status" value="1"/>
</dbReference>
<feature type="domain" description="DUF4179" evidence="2">
    <location>
        <begin position="41"/>
        <end position="130"/>
    </location>
</feature>
<organism evidence="4 5">
    <name type="scientific">Clostridium beijerinckii</name>
    <name type="common">Clostridium MP</name>
    <dbReference type="NCBI Taxonomy" id="1520"/>
    <lineage>
        <taxon>Bacteria</taxon>
        <taxon>Bacillati</taxon>
        <taxon>Bacillota</taxon>
        <taxon>Clostridia</taxon>
        <taxon>Eubacteriales</taxon>
        <taxon>Clostridiaceae</taxon>
        <taxon>Clostridium</taxon>
    </lineage>
</organism>
<evidence type="ECO:0008006" key="6">
    <source>
        <dbReference type="Google" id="ProtNLM"/>
    </source>
</evidence>
<evidence type="ECO:0000313" key="4">
    <source>
        <dbReference type="EMBL" id="AMK50419.1"/>
    </source>
</evidence>
<dbReference type="InterPro" id="IPR025436">
    <property type="entry name" value="DUF4179"/>
</dbReference>
<dbReference type="EMBL" id="CP010086">
    <property type="protein sequence ID" value="AMK50419.1"/>
    <property type="molecule type" value="Genomic_DNA"/>
</dbReference>
<feature type="domain" description="DUF5643" evidence="3">
    <location>
        <begin position="248"/>
        <end position="343"/>
    </location>
</feature>
<keyword evidence="1" id="KW-0472">Membrane</keyword>
<evidence type="ECO:0000259" key="3">
    <source>
        <dbReference type="Pfam" id="PF18705"/>
    </source>
</evidence>
<dbReference type="Proteomes" id="UP000031866">
    <property type="component" value="Chromosome"/>
</dbReference>
<dbReference type="AlphaFoldDB" id="A0A140DME0"/>
<name>A0A140DME0_CLOBE</name>
<dbReference type="RefSeq" id="WP_061114862.1">
    <property type="nucleotide sequence ID" value="NZ_CP010086.2"/>
</dbReference>
<sequence length="468" mass="53290">MIELNDDLFDEKIRKKLKDEINCVPNDINQKIDSTLNKINKKRFTIKKACCILVSCIGVTLLLGMAMPTYASNIPIIGNIFKMFTNKTYENYDEYASDLNITKESSGLKMTIDKVVYDEVQLSIFYTIESEKEIQDTPRFPGAKLRINGKETTFSAGGTGKLMNDNKTFAGSIEYNVSKSNSMPKEFQNEHFLGGYVDIPDKFVLNLDIDEIGLDNPIKGTWNFNIPVSSEKVNGKVNEKECDIDLSNIVSGYHINKIITTPLNTVIQGTRMDDKENADRLSFAVFDNKGRYITNKSEEAVGDKDKDGNYIMYFSNGFKEIYDDTDYLTFIPWKYKNNDSHETDNNIAEKLNLKGETKLYSSDGKEYITITKVNTEDGKTKIYYKSRYGVNAAPIEIVDNKTGENIISFSDDYNFEEQKEATTYNADTDEYTITCDKEIKDGDYSVKTIDKSKSIEVYGDEKFTIKIK</sequence>
<reference evidence="5" key="1">
    <citation type="submission" date="2014-12" db="EMBL/GenBank/DDBJ databases">
        <title>Genome sequence of Clostridium beijerinckii strain 59B.</title>
        <authorList>
            <person name="Little G.T."/>
            <person name="Minton N.P."/>
        </authorList>
    </citation>
    <scope>NUCLEOTIDE SEQUENCE [LARGE SCALE GENOMIC DNA]</scope>
    <source>
        <strain evidence="5">59B</strain>
    </source>
</reference>
<evidence type="ECO:0000259" key="2">
    <source>
        <dbReference type="Pfam" id="PF13786"/>
    </source>
</evidence>
<protein>
    <recommendedName>
        <fullName evidence="6">DUF4179 domain-containing protein</fullName>
    </recommendedName>
</protein>
<gene>
    <name evidence="4" type="ORF">LF65_06395</name>
</gene>
<keyword evidence="1" id="KW-0812">Transmembrane</keyword>
<dbReference type="KEGG" id="cbei:LF65_06395"/>
<evidence type="ECO:0000313" key="5">
    <source>
        <dbReference type="Proteomes" id="UP000031866"/>
    </source>
</evidence>
<keyword evidence="1" id="KW-1133">Transmembrane helix</keyword>
<dbReference type="InterPro" id="IPR040680">
    <property type="entry name" value="DUF5643"/>
</dbReference>
<dbReference type="Pfam" id="PF18705">
    <property type="entry name" value="DUF5643"/>
    <property type="match status" value="1"/>
</dbReference>
<dbReference type="OrthoDB" id="1938054at2"/>